<proteinExistence type="predicted"/>
<dbReference type="InParanoid" id="A0A401H1R5"/>
<organism evidence="3 4">
    <name type="scientific">Sparassis crispa</name>
    <dbReference type="NCBI Taxonomy" id="139825"/>
    <lineage>
        <taxon>Eukaryota</taxon>
        <taxon>Fungi</taxon>
        <taxon>Dikarya</taxon>
        <taxon>Basidiomycota</taxon>
        <taxon>Agaricomycotina</taxon>
        <taxon>Agaricomycetes</taxon>
        <taxon>Polyporales</taxon>
        <taxon>Sparassidaceae</taxon>
        <taxon>Sparassis</taxon>
    </lineage>
</organism>
<dbReference type="RefSeq" id="XP_027619261.1">
    <property type="nucleotide sequence ID" value="XM_027763460.1"/>
</dbReference>
<keyword evidence="2" id="KW-0812">Transmembrane</keyword>
<feature type="compositionally biased region" description="Low complexity" evidence="1">
    <location>
        <begin position="336"/>
        <end position="355"/>
    </location>
</feature>
<keyword evidence="2" id="KW-0472">Membrane</keyword>
<dbReference type="EMBL" id="BFAD01000013">
    <property type="protein sequence ID" value="GBE88348.1"/>
    <property type="molecule type" value="Genomic_DNA"/>
</dbReference>
<feature type="transmembrane region" description="Helical" evidence="2">
    <location>
        <begin position="95"/>
        <end position="120"/>
    </location>
</feature>
<sequence>MRVPRRHFWKRQEGPAAPSGIPGIGGVATQSQQSITATGLMIDTSASAATYSAPPLDGSSIPVVTSTPSSTSSVNLATSSPASASSASSGSNIPIGTVIGACVGAFAGLTLLLFLCVFCCKRHNREKSRGDPSSLGSTRGNADQPRNRDSTWKRLNGDNEDKWEGMPGKRDVRRDTEMTEKNFSMFKKSPSIYTTRTAKTISDEDHGYDLPPFEFSKYHPSLAAELALQQPPRPFTERQDSGVSWGGSTAADESFLSLHSMRADSGTMSPTMVMAKMTPPTTSSPVHKWESAEVLTMGKDDMAGPREVQNPFMDVHEERRSVVANPFFNAQEMQRSRTLTRSRSNSRTSRTRSVSQGHSRNTSHSTIGRSQSFRASNPFIDVHEIPVSRIAPPAAIHVQHDSVASGSSANLFGDHAMRSLIAALEMTQEEVEERLRVVSMQASTISGVSSLTGLDDEETDIATVRKFPMPPAGNRSSP</sequence>
<dbReference type="Proteomes" id="UP000287166">
    <property type="component" value="Unassembled WGS sequence"/>
</dbReference>
<gene>
    <name evidence="3" type="ORF">SCP_1301630</name>
</gene>
<dbReference type="GeneID" id="38785265"/>
<feature type="region of interest" description="Disordered" evidence="1">
    <location>
        <begin position="332"/>
        <end position="372"/>
    </location>
</feature>
<comment type="caution">
    <text evidence="3">The sequence shown here is derived from an EMBL/GenBank/DDBJ whole genome shotgun (WGS) entry which is preliminary data.</text>
</comment>
<feature type="compositionally biased region" description="Polar residues" evidence="1">
    <location>
        <begin position="356"/>
        <end position="372"/>
    </location>
</feature>
<keyword evidence="2" id="KW-1133">Transmembrane helix</keyword>
<dbReference type="OrthoDB" id="2670057at2759"/>
<protein>
    <recommendedName>
        <fullName evidence="5">Mid2 domain-containing protein</fullName>
    </recommendedName>
</protein>
<accession>A0A401H1R5</accession>
<evidence type="ECO:0008006" key="5">
    <source>
        <dbReference type="Google" id="ProtNLM"/>
    </source>
</evidence>
<evidence type="ECO:0000256" key="1">
    <source>
        <dbReference type="SAM" id="MobiDB-lite"/>
    </source>
</evidence>
<evidence type="ECO:0000313" key="3">
    <source>
        <dbReference type="EMBL" id="GBE88348.1"/>
    </source>
</evidence>
<feature type="compositionally biased region" description="Basic and acidic residues" evidence="1">
    <location>
        <begin position="145"/>
        <end position="177"/>
    </location>
</feature>
<name>A0A401H1R5_9APHY</name>
<reference evidence="3 4" key="1">
    <citation type="journal article" date="2018" name="Sci. Rep.">
        <title>Genome sequence of the cauliflower mushroom Sparassis crispa (Hanabiratake) and its association with beneficial usage.</title>
        <authorList>
            <person name="Kiyama R."/>
            <person name="Furutani Y."/>
            <person name="Kawaguchi K."/>
            <person name="Nakanishi T."/>
        </authorList>
    </citation>
    <scope>NUCLEOTIDE SEQUENCE [LARGE SCALE GENOMIC DNA]</scope>
</reference>
<evidence type="ECO:0000313" key="4">
    <source>
        <dbReference type="Proteomes" id="UP000287166"/>
    </source>
</evidence>
<keyword evidence="4" id="KW-1185">Reference proteome</keyword>
<dbReference type="AlphaFoldDB" id="A0A401H1R5"/>
<feature type="region of interest" description="Disordered" evidence="1">
    <location>
        <begin position="62"/>
        <end position="90"/>
    </location>
</feature>
<feature type="region of interest" description="Disordered" evidence="1">
    <location>
        <begin position="1"/>
        <end position="25"/>
    </location>
</feature>
<dbReference type="STRING" id="139825.A0A401H1R5"/>
<evidence type="ECO:0000256" key="2">
    <source>
        <dbReference type="SAM" id="Phobius"/>
    </source>
</evidence>
<feature type="region of interest" description="Disordered" evidence="1">
    <location>
        <begin position="125"/>
        <end position="177"/>
    </location>
</feature>